<evidence type="ECO:0000256" key="6">
    <source>
        <dbReference type="ARBA" id="ARBA00023136"/>
    </source>
</evidence>
<keyword evidence="7" id="KW-0407">Ion channel</keyword>
<dbReference type="InterPro" id="IPR050927">
    <property type="entry name" value="TRPM"/>
</dbReference>
<evidence type="ECO:0000313" key="12">
    <source>
        <dbReference type="Proteomes" id="UP000663842"/>
    </source>
</evidence>
<proteinExistence type="predicted"/>
<reference evidence="11" key="1">
    <citation type="submission" date="2021-02" db="EMBL/GenBank/DDBJ databases">
        <authorList>
            <person name="Nowell W R."/>
        </authorList>
    </citation>
    <scope>NUCLEOTIDE SEQUENCE</scope>
</reference>
<dbReference type="AlphaFoldDB" id="A0A819LYA9"/>
<evidence type="ECO:0000313" key="11">
    <source>
        <dbReference type="EMBL" id="CAF3969816.1"/>
    </source>
</evidence>
<dbReference type="GO" id="GO:0099604">
    <property type="term" value="F:ligand-gated calcium channel activity"/>
    <property type="evidence" value="ECO:0007669"/>
    <property type="project" value="TreeGrafter"/>
</dbReference>
<feature type="domain" description="TRPM SLOG" evidence="8">
    <location>
        <begin position="85"/>
        <end position="325"/>
    </location>
</feature>
<sequence length="1106" mass="128454">MVSGTRSVQSQAEIDFSKEDFDKLGIKYPVCQTFCPAEVDGDTCKCKRKRSRHRDRAPHDAKKWESAIRTDLLPAHYGRLANDAWFAHLDIETELKKVEKLLFELWKLPEPKLIISIIGGAKFFKLTDRLESNFIKGIVSVAEKANSWIVTNGYQVGIVQLVGQALEKVRLRNNDSKMIAIGICKWGSVKNVHKLTTIKNNAKNKRRINRSDDSDEDENSHDIIRRGECHLEMNHTHYLMLDDGRYRYFNSKDFRTKLCSYIAKKPIQKKQSKAQTPAVTIVVEGGLDTIANIYYDLKNNIPVVIINGSGRAADFLSRWFSYAKNVETDPKYAEEVYGIDELGTNLLSQEPIETKTQKKSKNRVDVHADLHLDLSKKKLRELFHKYENEMREDLRNLLYRDDDSNKKKAEKQEPDTKLLDTLDQVMFCLQPGLRSQITVYNLDSDNDLSETIFESICKAYNKSPKDKTNKKGIDERSALLDLAMGWNCIYVAKEFVFQNSLDNIQDRNKYFIHALTHNLPTFVYEFLKLGLNPADVFFSKTFASRQNRRYKTFIDTLYTNDLITNGKPETHLKYFIDVSEQDDRTCVVTVKKLNSVLRDIIGDYMYDLYFNTEDEEQDHRIKWGLTQRHEQKHRNNSKDVESRMTSTTAAQAEKASKYIMRDLFLWAILMNRIDMAKVFLCFVKYRICPALIATKILKEYYAKTIYGTTKDEYEANIKYFEKYAIDCLDECNQEDPDRACQLVVQQNELYGYVTCLQVASDARDEKFIARPSSAQAMHCIWFDKINKKKTDNLSYVALMFGIFSLGFLASPLVRYRENEKLSTSPGSPRLARTSKTIQKVKHKLDQHKLVSARSLSIDYNISKSSAHRILREDLELNAYNIVIEPKLTKSQKDKRRKFANWVYNNFRKEDTMRILFSDEKMFDVDGIYNSQNQRIWAASRDEANEKGGIKMKQKFPKKVMVWLGVCSKGVTPLAIFDQGTVDHKVYIQNVLPVVLEFGSKIFGEHWIFQQDGAKPHAHHLTQKWCLDKFPSFIDKDHWPPNSPHLNPLDYSIREEFARAINWKTVISKTTFIEELKRAVKEIRQDVILQSCSSWTIRLQRVLKNDG</sequence>
<dbReference type="InterPro" id="IPR036397">
    <property type="entry name" value="RNaseH_sf"/>
</dbReference>
<dbReference type="GO" id="GO:0003676">
    <property type="term" value="F:nucleic acid binding"/>
    <property type="evidence" value="ECO:0007669"/>
    <property type="project" value="InterPro"/>
</dbReference>
<evidence type="ECO:0000256" key="7">
    <source>
        <dbReference type="ARBA" id="ARBA00023303"/>
    </source>
</evidence>
<evidence type="ECO:0000256" key="1">
    <source>
        <dbReference type="ARBA" id="ARBA00004141"/>
    </source>
</evidence>
<evidence type="ECO:0000256" key="3">
    <source>
        <dbReference type="ARBA" id="ARBA00022692"/>
    </source>
</evidence>
<name>A0A819LYA9_9BILA</name>
<dbReference type="InterPro" id="IPR057366">
    <property type="entry name" value="TRPM-like"/>
</dbReference>
<dbReference type="PANTHER" id="PTHR13800:SF12">
    <property type="entry name" value="TRANSIENT RECEPTOR POTENTIAL CATION CHANNEL SUBFAMILY M MEMBER-LIKE 2"/>
    <property type="match status" value="1"/>
</dbReference>
<dbReference type="EMBL" id="CAJNRG010013667">
    <property type="protein sequence ID" value="CAF2150777.1"/>
    <property type="molecule type" value="Genomic_DNA"/>
</dbReference>
<dbReference type="Pfam" id="PF18139">
    <property type="entry name" value="LSDAT_euk"/>
    <property type="match status" value="1"/>
</dbReference>
<evidence type="ECO:0000256" key="4">
    <source>
        <dbReference type="ARBA" id="ARBA00022989"/>
    </source>
</evidence>
<keyword evidence="3" id="KW-0812">Transmembrane</keyword>
<keyword evidence="5" id="KW-0406">Ion transport</keyword>
<protein>
    <submittedName>
        <fullName evidence="11">Uncharacterized protein</fullName>
    </submittedName>
</protein>
<evidence type="ECO:0000259" key="9">
    <source>
        <dbReference type="Pfam" id="PF25508"/>
    </source>
</evidence>
<keyword evidence="4" id="KW-1133">Transmembrane helix</keyword>
<dbReference type="Proteomes" id="UP000663887">
    <property type="component" value="Unassembled WGS sequence"/>
</dbReference>
<organism evidence="11 12">
    <name type="scientific">Rotaria magnacalcarata</name>
    <dbReference type="NCBI Taxonomy" id="392030"/>
    <lineage>
        <taxon>Eukaryota</taxon>
        <taxon>Metazoa</taxon>
        <taxon>Spiralia</taxon>
        <taxon>Gnathifera</taxon>
        <taxon>Rotifera</taxon>
        <taxon>Eurotatoria</taxon>
        <taxon>Bdelloidea</taxon>
        <taxon>Philodinida</taxon>
        <taxon>Philodinidae</taxon>
        <taxon>Rotaria</taxon>
    </lineage>
</organism>
<keyword evidence="6" id="KW-0472">Membrane</keyword>
<dbReference type="PANTHER" id="PTHR13800">
    <property type="entry name" value="TRANSIENT RECEPTOR POTENTIAL CATION CHANNEL, SUBFAMILY M, MEMBER 6"/>
    <property type="match status" value="1"/>
</dbReference>
<evidence type="ECO:0000256" key="2">
    <source>
        <dbReference type="ARBA" id="ARBA00022448"/>
    </source>
</evidence>
<dbReference type="EMBL" id="CAJOBF010001632">
    <property type="protein sequence ID" value="CAF3969816.1"/>
    <property type="molecule type" value="Genomic_DNA"/>
</dbReference>
<evidence type="ECO:0000256" key="5">
    <source>
        <dbReference type="ARBA" id="ARBA00023065"/>
    </source>
</evidence>
<comment type="caution">
    <text evidence="11">The sequence shown here is derived from an EMBL/GenBank/DDBJ whole genome shotgun (WGS) entry which is preliminary data.</text>
</comment>
<keyword evidence="2" id="KW-0813">Transport</keyword>
<evidence type="ECO:0000313" key="10">
    <source>
        <dbReference type="EMBL" id="CAF2150777.1"/>
    </source>
</evidence>
<gene>
    <name evidence="11" type="ORF">UXM345_LOCUS14417</name>
    <name evidence="10" type="ORF">XDN619_LOCUS28626</name>
</gene>
<dbReference type="GO" id="GO:0005886">
    <property type="term" value="C:plasma membrane"/>
    <property type="evidence" value="ECO:0007669"/>
    <property type="project" value="TreeGrafter"/>
</dbReference>
<evidence type="ECO:0000259" key="8">
    <source>
        <dbReference type="Pfam" id="PF18139"/>
    </source>
</evidence>
<comment type="subcellular location">
    <subcellularLocation>
        <location evidence="1">Membrane</location>
        <topology evidence="1">Multi-pass membrane protein</topology>
    </subcellularLocation>
</comment>
<dbReference type="Pfam" id="PF25508">
    <property type="entry name" value="TRPM2"/>
    <property type="match status" value="1"/>
</dbReference>
<dbReference type="InterPro" id="IPR041491">
    <property type="entry name" value="TRPM_SLOG"/>
</dbReference>
<dbReference type="Gene3D" id="3.30.420.10">
    <property type="entry name" value="Ribonuclease H-like superfamily/Ribonuclease H"/>
    <property type="match status" value="1"/>
</dbReference>
<accession>A0A819LYA9</accession>
<feature type="domain" description="TRPM-like" evidence="9">
    <location>
        <begin position="508"/>
        <end position="769"/>
    </location>
</feature>
<dbReference type="Proteomes" id="UP000663842">
    <property type="component" value="Unassembled WGS sequence"/>
</dbReference>